<dbReference type="AlphaFoldDB" id="A0A183M286"/>
<keyword evidence="2" id="KW-1185">Reference proteome</keyword>
<reference evidence="1 2" key="1">
    <citation type="submission" date="2018-11" db="EMBL/GenBank/DDBJ databases">
        <authorList>
            <consortium name="Pathogen Informatics"/>
        </authorList>
    </citation>
    <scope>NUCLEOTIDE SEQUENCE [LARGE SCALE GENOMIC DNA]</scope>
    <source>
        <strain evidence="1 2">Zambia</strain>
    </source>
</reference>
<protein>
    <submittedName>
        <fullName evidence="1">Uncharacterized protein</fullName>
    </submittedName>
</protein>
<dbReference type="Proteomes" id="UP000277204">
    <property type="component" value="Unassembled WGS sequence"/>
</dbReference>
<evidence type="ECO:0000313" key="1">
    <source>
        <dbReference type="EMBL" id="VDO89189.1"/>
    </source>
</evidence>
<sequence>MSLQYKTMILIMDITVYGQILASYIIFIISLRLNCFYVHFINNCQHPCSSSL</sequence>
<gene>
    <name evidence="1" type="ORF">SMRZ_LOCUS10161</name>
</gene>
<accession>A0A183M286</accession>
<organism evidence="1 2">
    <name type="scientific">Schistosoma margrebowiei</name>
    <dbReference type="NCBI Taxonomy" id="48269"/>
    <lineage>
        <taxon>Eukaryota</taxon>
        <taxon>Metazoa</taxon>
        <taxon>Spiralia</taxon>
        <taxon>Lophotrochozoa</taxon>
        <taxon>Platyhelminthes</taxon>
        <taxon>Trematoda</taxon>
        <taxon>Digenea</taxon>
        <taxon>Strigeidida</taxon>
        <taxon>Schistosomatoidea</taxon>
        <taxon>Schistosomatidae</taxon>
        <taxon>Schistosoma</taxon>
    </lineage>
</organism>
<name>A0A183M286_9TREM</name>
<evidence type="ECO:0000313" key="2">
    <source>
        <dbReference type="Proteomes" id="UP000277204"/>
    </source>
</evidence>
<proteinExistence type="predicted"/>
<dbReference type="EMBL" id="UZAI01005125">
    <property type="protein sequence ID" value="VDO89189.1"/>
    <property type="molecule type" value="Genomic_DNA"/>
</dbReference>